<evidence type="ECO:0000313" key="1">
    <source>
        <dbReference type="EMBL" id="KDE39123.1"/>
    </source>
</evidence>
<dbReference type="AlphaFoldDB" id="A0A063XY96"/>
<dbReference type="OrthoDB" id="121633at2"/>
<keyword evidence="2" id="KW-1185">Reference proteome</keyword>
<protein>
    <submittedName>
        <fullName evidence="1">Putative ribosomal subunit interface protein</fullName>
    </submittedName>
</protein>
<gene>
    <name evidence="1" type="ORF">ADINL_2252</name>
</gene>
<organism evidence="1 2">
    <name type="scientific">Nitrincola lacisaponensis</name>
    <dbReference type="NCBI Taxonomy" id="267850"/>
    <lineage>
        <taxon>Bacteria</taxon>
        <taxon>Pseudomonadati</taxon>
        <taxon>Pseudomonadota</taxon>
        <taxon>Gammaproteobacteria</taxon>
        <taxon>Oceanospirillales</taxon>
        <taxon>Oceanospirillaceae</taxon>
        <taxon>Nitrincola</taxon>
    </lineage>
</organism>
<dbReference type="Gene3D" id="3.30.160.100">
    <property type="entry name" value="Ribosome hibernation promotion factor-like"/>
    <property type="match status" value="1"/>
</dbReference>
<dbReference type="InterPro" id="IPR003489">
    <property type="entry name" value="RHF/RaiA"/>
</dbReference>
<dbReference type="Pfam" id="PF02482">
    <property type="entry name" value="Ribosomal_S30AE"/>
    <property type="match status" value="1"/>
</dbReference>
<dbReference type="SUPFAM" id="SSF69754">
    <property type="entry name" value="Ribosome binding protein Y (YfiA homologue)"/>
    <property type="match status" value="1"/>
</dbReference>
<name>A0A063XY96_9GAMM</name>
<dbReference type="Proteomes" id="UP000027318">
    <property type="component" value="Unassembled WGS sequence"/>
</dbReference>
<evidence type="ECO:0000313" key="2">
    <source>
        <dbReference type="Proteomes" id="UP000027318"/>
    </source>
</evidence>
<dbReference type="RefSeq" id="WP_036547827.1">
    <property type="nucleotide sequence ID" value="NZ_JBKBNO010000002.1"/>
</dbReference>
<sequence>MIIQVNTDSSIENDSALTAHVESVVEKALSRFGDKITRVEVHLHDENAHKPGEHDKRCLLEVRLAGLQPQAVTQHADTTHKAIAGACDKMKNLLESLLGRLNQH</sequence>
<dbReference type="STRING" id="267850.ADINL_2252"/>
<reference evidence="1 2" key="1">
    <citation type="journal article" date="2005" name="Int. J. Syst. Evol. Microbiol.">
        <title>Nitrincola lacisaponensis gen. nov., sp. nov., a novel alkaliphilic bacterium isolated from an alkaline, saline lake.</title>
        <authorList>
            <person name="Dimitriu P.A."/>
            <person name="Shukla S.K."/>
            <person name="Conradt J."/>
            <person name="Marquez M.C."/>
            <person name="Ventosa A."/>
            <person name="Maglia A."/>
            <person name="Peyton B.M."/>
            <person name="Pinkart H.C."/>
            <person name="Mormile M.R."/>
        </authorList>
    </citation>
    <scope>NUCLEOTIDE SEQUENCE [LARGE SCALE GENOMIC DNA]</scope>
    <source>
        <strain evidence="1 2">4CA</strain>
    </source>
</reference>
<proteinExistence type="predicted"/>
<comment type="caution">
    <text evidence="1">The sequence shown here is derived from an EMBL/GenBank/DDBJ whole genome shotgun (WGS) entry which is preliminary data.</text>
</comment>
<accession>A0A063XY96</accession>
<dbReference type="InterPro" id="IPR036567">
    <property type="entry name" value="RHF-like"/>
</dbReference>
<dbReference type="EMBL" id="JMSZ01000032">
    <property type="protein sequence ID" value="KDE39123.1"/>
    <property type="molecule type" value="Genomic_DNA"/>
</dbReference>
<dbReference type="PATRIC" id="fig|267850.7.peg.2220"/>